<protein>
    <submittedName>
        <fullName evidence="1">Uncharacterized protein</fullName>
    </submittedName>
</protein>
<evidence type="ECO:0000313" key="2">
    <source>
        <dbReference type="Proteomes" id="UP000856143"/>
    </source>
</evidence>
<evidence type="ECO:0000313" key="1">
    <source>
        <dbReference type="EMBL" id="HAT1685028.1"/>
    </source>
</evidence>
<reference evidence="1" key="2">
    <citation type="submission" date="2020-11" db="EMBL/GenBank/DDBJ databases">
        <authorList>
            <consortium name="NCBI Pathogen Detection Project"/>
        </authorList>
    </citation>
    <scope>NUCLEOTIDE SEQUENCE</scope>
    <source>
        <strain evidence="1">R404</strain>
    </source>
</reference>
<organism evidence="1 2">
    <name type="scientific">Klebsiella oxytoca</name>
    <dbReference type="NCBI Taxonomy" id="571"/>
    <lineage>
        <taxon>Bacteria</taxon>
        <taxon>Pseudomonadati</taxon>
        <taxon>Pseudomonadota</taxon>
        <taxon>Gammaproteobacteria</taxon>
        <taxon>Enterobacterales</taxon>
        <taxon>Enterobacteriaceae</taxon>
        <taxon>Klebsiella/Raoultella group</taxon>
        <taxon>Klebsiella</taxon>
    </lineage>
</organism>
<proteinExistence type="predicted"/>
<gene>
    <name evidence="1" type="ORF">I8Y21_005857</name>
</gene>
<reference evidence="1" key="1">
    <citation type="journal article" date="2018" name="Genome Biol.">
        <title>SKESA: strategic k-mer extension for scrupulous assemblies.</title>
        <authorList>
            <person name="Souvorov A."/>
            <person name="Agarwala R."/>
            <person name="Lipman D.J."/>
        </authorList>
    </citation>
    <scope>NUCLEOTIDE SEQUENCE</scope>
    <source>
        <strain evidence="1">R404</strain>
    </source>
</reference>
<name>A0AAN5LFJ0_KLEOX</name>
<dbReference type="EMBL" id="DACSEO010000140">
    <property type="protein sequence ID" value="HAT1685028.1"/>
    <property type="molecule type" value="Genomic_DNA"/>
</dbReference>
<comment type="caution">
    <text evidence="1">The sequence shown here is derived from an EMBL/GenBank/DDBJ whole genome shotgun (WGS) entry which is preliminary data.</text>
</comment>
<dbReference type="AlphaFoldDB" id="A0AAN5LFJ0"/>
<accession>A0AAN5LFJ0</accession>
<sequence length="66" mass="7882">MPDKRKGYNVSKERYLRLERMAVDMSYKVGRTIKWSEIITYLIDNYAKDAVEDMTSQETMKKKTKV</sequence>
<dbReference type="Proteomes" id="UP000856143">
    <property type="component" value="Unassembled WGS sequence"/>
</dbReference>